<dbReference type="Proteomes" id="UP000198504">
    <property type="component" value="Unassembled WGS sequence"/>
</dbReference>
<keyword evidence="4" id="KW-1185">Reference proteome</keyword>
<evidence type="ECO:0000256" key="2">
    <source>
        <dbReference type="SAM" id="SignalP"/>
    </source>
</evidence>
<keyword evidence="2" id="KW-0732">Signal</keyword>
<feature type="compositionally biased region" description="Low complexity" evidence="1">
    <location>
        <begin position="372"/>
        <end position="383"/>
    </location>
</feature>
<feature type="signal peptide" evidence="2">
    <location>
        <begin position="1"/>
        <end position="40"/>
    </location>
</feature>
<dbReference type="AlphaFoldDB" id="A0A1H9L3C4"/>
<reference evidence="4" key="1">
    <citation type="submission" date="2016-10" db="EMBL/GenBank/DDBJ databases">
        <authorList>
            <person name="Varghese N."/>
            <person name="Submissions S."/>
        </authorList>
    </citation>
    <scope>NUCLEOTIDE SEQUENCE [LARGE SCALE GENOMIC DNA]</scope>
    <source>
        <strain evidence="4">CGMCC 4.6856</strain>
    </source>
</reference>
<protein>
    <submittedName>
        <fullName evidence="3">Uncharacterized protein</fullName>
    </submittedName>
</protein>
<feature type="chain" id="PRO_5011623183" evidence="2">
    <location>
        <begin position="41"/>
        <end position="392"/>
    </location>
</feature>
<proteinExistence type="predicted"/>
<feature type="region of interest" description="Disordered" evidence="1">
    <location>
        <begin position="371"/>
        <end position="392"/>
    </location>
</feature>
<organism evidence="3 4">
    <name type="scientific">Microlunatus flavus</name>
    <dbReference type="NCBI Taxonomy" id="1036181"/>
    <lineage>
        <taxon>Bacteria</taxon>
        <taxon>Bacillati</taxon>
        <taxon>Actinomycetota</taxon>
        <taxon>Actinomycetes</taxon>
        <taxon>Propionibacteriales</taxon>
        <taxon>Propionibacteriaceae</taxon>
        <taxon>Microlunatus</taxon>
    </lineage>
</organism>
<evidence type="ECO:0000313" key="4">
    <source>
        <dbReference type="Proteomes" id="UP000198504"/>
    </source>
</evidence>
<sequence>MLVPMTSPRTPRVRTTALALAAGALALLPTFAGLTVPAQAASVGDCPVLDSGRVVVPGHQDQITVTAPAGRTIVGYCLKSAGLRGTTGAPYQVALDAPVTSVVLKHRDGGNLTHYSLVYGAVATQPTTQQPTSQPTQQPTTQPTTPTTQPTTPTTPTTTPTKTPTTQPETPDEPEIPSTPANPPVGGPRGFDWDWTYPDPSCSGLTVPYPGDIPADQANDVNVRIATDAGTRTLNFHRNDGTWTGTVGFVFAQHPQWPVDARTWTVEWVQVGGTNYHWRGDVDCVVGDVGAPVGVTSIDGWRTQTTVQVGRSAKADAVTVDQAGADPVVLQKRTAAGGWSTVSTVTPDADGDATVRFPREKKRGTSVYRLRATGSESATGASSDELRVRVTR</sequence>
<evidence type="ECO:0000256" key="1">
    <source>
        <dbReference type="SAM" id="MobiDB-lite"/>
    </source>
</evidence>
<accession>A0A1H9L3C4</accession>
<evidence type="ECO:0000313" key="3">
    <source>
        <dbReference type="EMBL" id="SER05655.1"/>
    </source>
</evidence>
<gene>
    <name evidence="3" type="ORF">SAMN05421756_108124</name>
</gene>
<feature type="region of interest" description="Disordered" evidence="1">
    <location>
        <begin position="125"/>
        <end position="189"/>
    </location>
</feature>
<name>A0A1H9L3C4_9ACTN</name>
<feature type="compositionally biased region" description="Low complexity" evidence="1">
    <location>
        <begin position="125"/>
        <end position="169"/>
    </location>
</feature>
<dbReference type="EMBL" id="FOFA01000008">
    <property type="protein sequence ID" value="SER05655.1"/>
    <property type="molecule type" value="Genomic_DNA"/>
</dbReference>